<keyword evidence="7" id="KW-0430">Lectin</keyword>
<dbReference type="SUPFAM" id="SSF56112">
    <property type="entry name" value="Protein kinase-like (PK-like)"/>
    <property type="match status" value="1"/>
</dbReference>
<dbReference type="GO" id="GO:0030246">
    <property type="term" value="F:carbohydrate binding"/>
    <property type="evidence" value="ECO:0007669"/>
    <property type="project" value="UniProtKB-KW"/>
</dbReference>
<dbReference type="GO" id="GO:0006952">
    <property type="term" value="P:defense response"/>
    <property type="evidence" value="ECO:0007669"/>
    <property type="project" value="UniProtKB-ARBA"/>
</dbReference>
<dbReference type="OrthoDB" id="4062651at2759"/>
<dbReference type="PANTHER" id="PTHR27007">
    <property type="match status" value="1"/>
</dbReference>
<keyword evidence="17" id="KW-1185">Reference proteome</keyword>
<evidence type="ECO:0000256" key="6">
    <source>
        <dbReference type="ARBA" id="ARBA00022729"/>
    </source>
</evidence>
<keyword evidence="8" id="KW-0547">Nucleotide-binding</keyword>
<accession>A0A5N6R647</accession>
<dbReference type="InterPro" id="IPR013320">
    <property type="entry name" value="ConA-like_dom_sf"/>
</dbReference>
<evidence type="ECO:0000256" key="11">
    <source>
        <dbReference type="ARBA" id="ARBA00023136"/>
    </source>
</evidence>
<dbReference type="InterPro" id="IPR011009">
    <property type="entry name" value="Kinase-like_dom_sf"/>
</dbReference>
<keyword evidence="11 14" id="KW-0472">Membrane</keyword>
<evidence type="ECO:0000259" key="15">
    <source>
        <dbReference type="PROSITE" id="PS50011"/>
    </source>
</evidence>
<dbReference type="Pfam" id="PF00139">
    <property type="entry name" value="Lectin_legB"/>
    <property type="match status" value="1"/>
</dbReference>
<dbReference type="Proteomes" id="UP000327013">
    <property type="component" value="Chromosome 5"/>
</dbReference>
<evidence type="ECO:0000313" key="16">
    <source>
        <dbReference type="EMBL" id="KAE8055227.1"/>
    </source>
</evidence>
<evidence type="ECO:0000256" key="9">
    <source>
        <dbReference type="ARBA" id="ARBA00022840"/>
    </source>
</evidence>
<proteinExistence type="inferred from homology"/>
<dbReference type="SUPFAM" id="SSF49899">
    <property type="entry name" value="Concanavalin A-like lectins/glucanases"/>
    <property type="match status" value="1"/>
</dbReference>
<evidence type="ECO:0000256" key="13">
    <source>
        <dbReference type="SAM" id="MobiDB-lite"/>
    </source>
</evidence>
<evidence type="ECO:0000256" key="2">
    <source>
        <dbReference type="ARBA" id="ARBA00007606"/>
    </source>
</evidence>
<comment type="similarity">
    <text evidence="3">In the N-terminal section; belongs to the leguminous lectin family.</text>
</comment>
<dbReference type="EMBL" id="CM017325">
    <property type="protein sequence ID" value="KAE8055227.1"/>
    <property type="molecule type" value="Genomic_DNA"/>
</dbReference>
<evidence type="ECO:0000256" key="10">
    <source>
        <dbReference type="ARBA" id="ARBA00022989"/>
    </source>
</evidence>
<evidence type="ECO:0000256" key="5">
    <source>
        <dbReference type="ARBA" id="ARBA00022692"/>
    </source>
</evidence>
<dbReference type="GO" id="GO:0051707">
    <property type="term" value="P:response to other organism"/>
    <property type="evidence" value="ECO:0007669"/>
    <property type="project" value="UniProtKB-ARBA"/>
</dbReference>
<protein>
    <recommendedName>
        <fullName evidence="15">Protein kinase domain-containing protein</fullName>
    </recommendedName>
</protein>
<evidence type="ECO:0000256" key="3">
    <source>
        <dbReference type="ARBA" id="ARBA00008536"/>
    </source>
</evidence>
<dbReference type="Gene3D" id="2.60.120.200">
    <property type="match status" value="1"/>
</dbReference>
<keyword evidence="10 14" id="KW-1133">Transmembrane helix</keyword>
<evidence type="ECO:0000313" key="17">
    <source>
        <dbReference type="Proteomes" id="UP000327013"/>
    </source>
</evidence>
<feature type="region of interest" description="Disordered" evidence="13">
    <location>
        <begin position="568"/>
        <end position="594"/>
    </location>
</feature>
<keyword evidence="9" id="KW-0067">ATP-binding</keyword>
<dbReference type="GO" id="GO:0016020">
    <property type="term" value="C:membrane"/>
    <property type="evidence" value="ECO:0007669"/>
    <property type="project" value="UniProtKB-SubCell"/>
</dbReference>
<comment type="similarity">
    <text evidence="2">Belongs to the leguminous lectin family.</text>
</comment>
<dbReference type="InterPro" id="IPR001220">
    <property type="entry name" value="Legume_lectin_dom"/>
</dbReference>
<evidence type="ECO:0000256" key="1">
    <source>
        <dbReference type="ARBA" id="ARBA00004479"/>
    </source>
</evidence>
<gene>
    <name evidence="16" type="ORF">FH972_012082</name>
</gene>
<dbReference type="CDD" id="cd06899">
    <property type="entry name" value="lectin_legume_LecRK_Arcelin_ConA"/>
    <property type="match status" value="1"/>
</dbReference>
<keyword evidence="5 14" id="KW-0812">Transmembrane</keyword>
<dbReference type="InterPro" id="IPR000719">
    <property type="entry name" value="Prot_kinase_dom"/>
</dbReference>
<reference evidence="16 17" key="1">
    <citation type="submission" date="2019-06" db="EMBL/GenBank/DDBJ databases">
        <title>A chromosomal-level reference genome of Carpinus fangiana (Coryloideae, Betulaceae).</title>
        <authorList>
            <person name="Yang X."/>
            <person name="Wang Z."/>
            <person name="Zhang L."/>
            <person name="Hao G."/>
            <person name="Liu J."/>
            <person name="Yang Y."/>
        </authorList>
    </citation>
    <scope>NUCLEOTIDE SEQUENCE [LARGE SCALE GENOMIC DNA]</scope>
    <source>
        <strain evidence="16">Cfa_2016G</strain>
        <tissue evidence="16">Leaf</tissue>
    </source>
</reference>
<comment type="similarity">
    <text evidence="4">In the C-terminal section; belongs to the protein kinase superfamily. Ser/Thr protein kinase family.</text>
</comment>
<dbReference type="AlphaFoldDB" id="A0A5N6R647"/>
<keyword evidence="12" id="KW-0675">Receptor</keyword>
<sequence length="594" mass="65381">MQKQQVAAHKLHHIHYPGTPTYVTKNLFFPNFNVNLNPYYSIQDIKLLGNAKVSEDAIQIPDVSAATVDPTYQAGRAIYASPIRLFDPLTKTPASFQTTFSFKFTSITTTTANVSVSDKRHGGDGLAFIIAPDEYSIGKPGPWLGILNDACGHYKVFAVEFDTCHDPEFGDPDDDHVGINLGSIVSFKTASSSKANVSLHNNTVHHRAWIAYDSQRRRIEVHLGSDGDRKPSEPILSSPLNLSPFLNEYMFVGFSASTGNLTQIHSILSWNFSSTNLAMVQKPSAKICHKNVAHQVSKYTRIGYTAPPSSFMIFVAVIALCTVALICFYYNSARSDHASTVNLVLLVDKKQKPTPPNKPRRYTIMEVFKATRRFSKLEILGSDVKETIIVYNYFGNGSLDRWLYGVGVLPWGRRVKLIKEIAEALCFLHSKGLVHGNLKTSSVFLDHNYHAVLGDYGFLFFIGKAESVVAGKKGDVFGFGMLVLEAINAGKKTSELNGGEGNQTSLLGSAWSTHERGEKAKMVEERVGPCGNSEQAGRLLKIGLSCSLSEKNGRPCMEEVVQYLNTQKPIPKLPPRRPPELFPGQSTAGFGLSP</sequence>
<dbReference type="InterPro" id="IPR050528">
    <property type="entry name" value="L-type_Lectin-RKs"/>
</dbReference>
<evidence type="ECO:0000256" key="7">
    <source>
        <dbReference type="ARBA" id="ARBA00022734"/>
    </source>
</evidence>
<feature type="domain" description="Protein kinase" evidence="15">
    <location>
        <begin position="261"/>
        <end position="594"/>
    </location>
</feature>
<dbReference type="Pfam" id="PF00069">
    <property type="entry name" value="Pkinase"/>
    <property type="match status" value="1"/>
</dbReference>
<name>A0A5N6R647_9ROSI</name>
<dbReference type="Gene3D" id="1.10.510.10">
    <property type="entry name" value="Transferase(Phosphotransferase) domain 1"/>
    <property type="match status" value="2"/>
</dbReference>
<organism evidence="16 17">
    <name type="scientific">Carpinus fangiana</name>
    <dbReference type="NCBI Taxonomy" id="176857"/>
    <lineage>
        <taxon>Eukaryota</taxon>
        <taxon>Viridiplantae</taxon>
        <taxon>Streptophyta</taxon>
        <taxon>Embryophyta</taxon>
        <taxon>Tracheophyta</taxon>
        <taxon>Spermatophyta</taxon>
        <taxon>Magnoliopsida</taxon>
        <taxon>eudicotyledons</taxon>
        <taxon>Gunneridae</taxon>
        <taxon>Pentapetalae</taxon>
        <taxon>rosids</taxon>
        <taxon>fabids</taxon>
        <taxon>Fagales</taxon>
        <taxon>Betulaceae</taxon>
        <taxon>Carpinus</taxon>
    </lineage>
</organism>
<comment type="subcellular location">
    <subcellularLocation>
        <location evidence="1">Membrane</location>
        <topology evidence="1">Single-pass type I membrane protein</topology>
    </subcellularLocation>
</comment>
<keyword evidence="6" id="KW-0732">Signal</keyword>
<dbReference type="PROSITE" id="PS50011">
    <property type="entry name" value="PROTEIN_KINASE_DOM"/>
    <property type="match status" value="1"/>
</dbReference>
<feature type="transmembrane region" description="Helical" evidence="14">
    <location>
        <begin position="311"/>
        <end position="330"/>
    </location>
</feature>
<evidence type="ECO:0000256" key="8">
    <source>
        <dbReference type="ARBA" id="ARBA00022741"/>
    </source>
</evidence>
<evidence type="ECO:0000256" key="4">
    <source>
        <dbReference type="ARBA" id="ARBA00010217"/>
    </source>
</evidence>
<dbReference type="GO" id="GO:0005524">
    <property type="term" value="F:ATP binding"/>
    <property type="evidence" value="ECO:0007669"/>
    <property type="project" value="UniProtKB-KW"/>
</dbReference>
<dbReference type="GO" id="GO:0004672">
    <property type="term" value="F:protein kinase activity"/>
    <property type="evidence" value="ECO:0007669"/>
    <property type="project" value="InterPro"/>
</dbReference>
<evidence type="ECO:0000256" key="12">
    <source>
        <dbReference type="ARBA" id="ARBA00023170"/>
    </source>
</evidence>
<evidence type="ECO:0000256" key="14">
    <source>
        <dbReference type="SAM" id="Phobius"/>
    </source>
</evidence>